<dbReference type="InterPro" id="IPR022496">
    <property type="entry name" value="T6A_TsaB"/>
</dbReference>
<dbReference type="FunFam" id="3.30.420.40:FF:000097">
    <property type="entry name" value="tRNA threonylcarbamoyladenosine biosynthesis protein TsaB"/>
    <property type="match status" value="1"/>
</dbReference>
<dbReference type="GO" id="GO:0016746">
    <property type="term" value="F:acyltransferase activity"/>
    <property type="evidence" value="ECO:0007669"/>
    <property type="project" value="UniProtKB-KW"/>
</dbReference>
<evidence type="ECO:0000256" key="4">
    <source>
        <dbReference type="ARBA" id="ARBA00022490"/>
    </source>
</evidence>
<protein>
    <recommendedName>
        <fullName evidence="3">tRNA threonylcarbamoyladenosine biosynthesis protein TsaB</fullName>
    </recommendedName>
    <alternativeName>
        <fullName evidence="6">t(6)A37 threonylcarbamoyladenosine biosynthesis protein TsaB</fullName>
    </alternativeName>
</protein>
<evidence type="ECO:0000256" key="5">
    <source>
        <dbReference type="ARBA" id="ARBA00022694"/>
    </source>
</evidence>
<dbReference type="RefSeq" id="WP_311360691.1">
    <property type="nucleotide sequence ID" value="NZ_JAVRIE010000001.1"/>
</dbReference>
<dbReference type="PANTHER" id="PTHR11735">
    <property type="entry name" value="TRNA N6-ADENOSINE THREONYLCARBAMOYLTRANSFERASE"/>
    <property type="match status" value="1"/>
</dbReference>
<sequence length="236" mass="25811">MKILAIDTATEACSVALMIDNKIDDIFEICPQQHSQKVLPMIDTLLKRHNIKLKELDVIAFGRGPGSFTGVRIATGIVQGLALGADLPVVEVSTLAAMAQQNYEEHGFTRTHALIDARMAEVYMGDFEVVNGVVVALQDEAVLSPTEALKKYATTSTSKGVTIGKVGTGWDAYPDELKQKEKEHEAESIKVLYPSAKFMLSIAMQSLESGDIKSVDDLSPTYLRDKVTWKKLPGKE</sequence>
<evidence type="ECO:0000259" key="7">
    <source>
        <dbReference type="Pfam" id="PF00814"/>
    </source>
</evidence>
<dbReference type="PANTHER" id="PTHR11735:SF11">
    <property type="entry name" value="TRNA THREONYLCARBAMOYLADENOSINE BIOSYNTHESIS PROTEIN TSAB"/>
    <property type="match status" value="1"/>
</dbReference>
<evidence type="ECO:0000256" key="3">
    <source>
        <dbReference type="ARBA" id="ARBA00019012"/>
    </source>
</evidence>
<keyword evidence="8" id="KW-0808">Transferase</keyword>
<dbReference type="GO" id="GO:0002949">
    <property type="term" value="P:tRNA threonylcarbamoyladenosine modification"/>
    <property type="evidence" value="ECO:0007669"/>
    <property type="project" value="InterPro"/>
</dbReference>
<accession>A0AAW8R0J4</accession>
<name>A0AAW8R0J4_9ALTE</name>
<comment type="similarity">
    <text evidence="2">Belongs to the KAE1 / TsaD family. TsaB subfamily.</text>
</comment>
<dbReference type="EMBL" id="JAVRIE010000001">
    <property type="protein sequence ID" value="MDT0581924.1"/>
    <property type="molecule type" value="Genomic_DNA"/>
</dbReference>
<proteinExistence type="inferred from homology"/>
<comment type="subcellular location">
    <subcellularLocation>
        <location evidence="1">Cytoplasm</location>
    </subcellularLocation>
</comment>
<evidence type="ECO:0000256" key="2">
    <source>
        <dbReference type="ARBA" id="ARBA00010493"/>
    </source>
</evidence>
<dbReference type="AlphaFoldDB" id="A0AAW8R0J4"/>
<organism evidence="8 9">
    <name type="scientific">Brumicola blandensis</name>
    <dbReference type="NCBI Taxonomy" id="3075611"/>
    <lineage>
        <taxon>Bacteria</taxon>
        <taxon>Pseudomonadati</taxon>
        <taxon>Pseudomonadota</taxon>
        <taxon>Gammaproteobacteria</taxon>
        <taxon>Alteromonadales</taxon>
        <taxon>Alteromonadaceae</taxon>
        <taxon>Brumicola</taxon>
    </lineage>
</organism>
<dbReference type="InterPro" id="IPR043129">
    <property type="entry name" value="ATPase_NBD"/>
</dbReference>
<keyword evidence="9" id="KW-1185">Reference proteome</keyword>
<dbReference type="Proteomes" id="UP001249020">
    <property type="component" value="Unassembled WGS sequence"/>
</dbReference>
<dbReference type="Gene3D" id="3.30.420.40">
    <property type="match status" value="2"/>
</dbReference>
<dbReference type="InterPro" id="IPR000905">
    <property type="entry name" value="Gcp-like_dom"/>
</dbReference>
<keyword evidence="8" id="KW-0012">Acyltransferase</keyword>
<comment type="caution">
    <text evidence="8">The sequence shown here is derived from an EMBL/GenBank/DDBJ whole genome shotgun (WGS) entry which is preliminary data.</text>
</comment>
<dbReference type="CDD" id="cd24032">
    <property type="entry name" value="ASKHA_NBD_TsaB"/>
    <property type="match status" value="1"/>
</dbReference>
<dbReference type="Pfam" id="PF00814">
    <property type="entry name" value="TsaD"/>
    <property type="match status" value="1"/>
</dbReference>
<dbReference type="GO" id="GO:0005829">
    <property type="term" value="C:cytosol"/>
    <property type="evidence" value="ECO:0007669"/>
    <property type="project" value="TreeGrafter"/>
</dbReference>
<keyword evidence="4" id="KW-0963">Cytoplasm</keyword>
<evidence type="ECO:0000256" key="1">
    <source>
        <dbReference type="ARBA" id="ARBA00004496"/>
    </source>
</evidence>
<dbReference type="SUPFAM" id="SSF53067">
    <property type="entry name" value="Actin-like ATPase domain"/>
    <property type="match status" value="2"/>
</dbReference>
<evidence type="ECO:0000313" key="9">
    <source>
        <dbReference type="Proteomes" id="UP001249020"/>
    </source>
</evidence>
<dbReference type="NCBIfam" id="TIGR03725">
    <property type="entry name" value="T6A_YeaZ"/>
    <property type="match status" value="1"/>
</dbReference>
<evidence type="ECO:0000313" key="8">
    <source>
        <dbReference type="EMBL" id="MDT0581924.1"/>
    </source>
</evidence>
<evidence type="ECO:0000256" key="6">
    <source>
        <dbReference type="ARBA" id="ARBA00032446"/>
    </source>
</evidence>
<gene>
    <name evidence="8" type="primary">tsaB</name>
    <name evidence="8" type="ORF">RM544_05200</name>
</gene>
<reference evidence="8 9" key="1">
    <citation type="submission" date="2023-09" db="EMBL/GenBank/DDBJ databases">
        <authorList>
            <person name="Rey-Velasco X."/>
        </authorList>
    </citation>
    <scope>NUCLEOTIDE SEQUENCE [LARGE SCALE GENOMIC DNA]</scope>
    <source>
        <strain evidence="8 9">W409</strain>
    </source>
</reference>
<keyword evidence="5" id="KW-0819">tRNA processing</keyword>
<feature type="domain" description="Gcp-like" evidence="7">
    <location>
        <begin position="28"/>
        <end position="226"/>
    </location>
</feature>